<dbReference type="SMART" id="SM00387">
    <property type="entry name" value="HATPase_c"/>
    <property type="match status" value="1"/>
</dbReference>
<reference evidence="13 14" key="1">
    <citation type="journal article" date="2015" name="Stand. Genomic Sci.">
        <title>Genomic Encyclopedia of Bacterial and Archaeal Type Strains, Phase III: the genomes of soil and plant-associated and newly described type strains.</title>
        <authorList>
            <person name="Whitman W.B."/>
            <person name="Woyke T."/>
            <person name="Klenk H.P."/>
            <person name="Zhou Y."/>
            <person name="Lilburn T.G."/>
            <person name="Beck B.J."/>
            <person name="De Vos P."/>
            <person name="Vandamme P."/>
            <person name="Eisen J.A."/>
            <person name="Garrity G."/>
            <person name="Hugenholtz P."/>
            <person name="Kyrpides N.C."/>
        </authorList>
    </citation>
    <scope>NUCLEOTIDE SEQUENCE [LARGE SCALE GENOMIC DNA]</scope>
    <source>
        <strain evidence="13 14">CGMCC 1.5364</strain>
    </source>
</reference>
<evidence type="ECO:0000256" key="1">
    <source>
        <dbReference type="ARBA" id="ARBA00000085"/>
    </source>
</evidence>
<dbReference type="GO" id="GO:0000155">
    <property type="term" value="F:phosphorelay sensor kinase activity"/>
    <property type="evidence" value="ECO:0007669"/>
    <property type="project" value="InterPro"/>
</dbReference>
<evidence type="ECO:0000256" key="5">
    <source>
        <dbReference type="ARBA" id="ARBA00022679"/>
    </source>
</evidence>
<dbReference type="Pfam" id="PF00512">
    <property type="entry name" value="HisKA"/>
    <property type="match status" value="1"/>
</dbReference>
<sequence length="444" mass="48194">MARPLSLSGRITLFTTLGLAAFWLAATLLMTIVLWSEQEEFFDQQLAETAHVLLPLLSRAGADGADDYLPAKQLPLDEAVLYRLIDRDGGVLRQSSQVAEVTLPPPSALPAEDFATEGAYRFYTTGADQNGRALQLAAPLAERHEAMQEGMTALLLPMLALLPLSWLLVGWIARRSVAPMRELQAEISARDGSRLDMIDASNWPTDLAQIAGTVNGFMARLGTALDAERAFATNAAHELRTPVAIALARTQQLRESASTPQQITRIDSLETALQRMKRLVARLLQLARADAGIGASSEAHDLVPLTRFALDDVVPRKGGREVTVDLPDQPVMGHIDPDGYAIVLGNLVENALQHSETGGVRVRLTPDAVLEVENDLATPGPVDLSQLTGRFTRHEGDGFGLGLHICNQIIEGAKGRLTIETPQGRRFLIRVALPRAASDTRLRE</sequence>
<keyword evidence="8 11" id="KW-1133">Transmembrane helix</keyword>
<dbReference type="RefSeq" id="WP_145398151.1">
    <property type="nucleotide sequence ID" value="NZ_VLKU01000007.1"/>
</dbReference>
<gene>
    <name evidence="13" type="ORF">IQ24_02339</name>
</gene>
<dbReference type="EMBL" id="VLKU01000007">
    <property type="protein sequence ID" value="TWI33198.1"/>
    <property type="molecule type" value="Genomic_DNA"/>
</dbReference>
<dbReference type="PROSITE" id="PS50109">
    <property type="entry name" value="HIS_KIN"/>
    <property type="match status" value="1"/>
</dbReference>
<keyword evidence="7 13" id="KW-0418">Kinase</keyword>
<keyword evidence="5" id="KW-0808">Transferase</keyword>
<evidence type="ECO:0000256" key="11">
    <source>
        <dbReference type="SAM" id="Phobius"/>
    </source>
</evidence>
<dbReference type="EC" id="2.7.13.3" evidence="3"/>
<comment type="subcellular location">
    <subcellularLocation>
        <location evidence="2">Membrane</location>
        <topology evidence="2">Multi-pass membrane protein</topology>
    </subcellularLocation>
</comment>
<evidence type="ECO:0000256" key="10">
    <source>
        <dbReference type="ARBA" id="ARBA00023136"/>
    </source>
</evidence>
<dbReference type="SUPFAM" id="SSF55874">
    <property type="entry name" value="ATPase domain of HSP90 chaperone/DNA topoisomerase II/histidine kinase"/>
    <property type="match status" value="1"/>
</dbReference>
<accession>A0A562NM07</accession>
<evidence type="ECO:0000256" key="9">
    <source>
        <dbReference type="ARBA" id="ARBA00023012"/>
    </source>
</evidence>
<dbReference type="Proteomes" id="UP000316225">
    <property type="component" value="Unassembled WGS sequence"/>
</dbReference>
<keyword evidence="6 11" id="KW-0812">Transmembrane</keyword>
<dbReference type="InterPro" id="IPR003661">
    <property type="entry name" value="HisK_dim/P_dom"/>
</dbReference>
<keyword evidence="10 11" id="KW-0472">Membrane</keyword>
<evidence type="ECO:0000256" key="4">
    <source>
        <dbReference type="ARBA" id="ARBA00022553"/>
    </source>
</evidence>
<organism evidence="13 14">
    <name type="scientific">Paracoccus sulfuroxidans</name>
    <dbReference type="NCBI Taxonomy" id="384678"/>
    <lineage>
        <taxon>Bacteria</taxon>
        <taxon>Pseudomonadati</taxon>
        <taxon>Pseudomonadota</taxon>
        <taxon>Alphaproteobacteria</taxon>
        <taxon>Rhodobacterales</taxon>
        <taxon>Paracoccaceae</taxon>
        <taxon>Paracoccus</taxon>
    </lineage>
</organism>
<evidence type="ECO:0000256" key="8">
    <source>
        <dbReference type="ARBA" id="ARBA00022989"/>
    </source>
</evidence>
<feature type="transmembrane region" description="Helical" evidence="11">
    <location>
        <begin position="153"/>
        <end position="173"/>
    </location>
</feature>
<dbReference type="PANTHER" id="PTHR45436:SF15">
    <property type="entry name" value="SENSOR HISTIDINE KINASE CUSS"/>
    <property type="match status" value="1"/>
</dbReference>
<evidence type="ECO:0000313" key="14">
    <source>
        <dbReference type="Proteomes" id="UP000316225"/>
    </source>
</evidence>
<comment type="catalytic activity">
    <reaction evidence="1">
        <text>ATP + protein L-histidine = ADP + protein N-phospho-L-histidine.</text>
        <dbReference type="EC" id="2.7.13.3"/>
    </reaction>
</comment>
<dbReference type="CDD" id="cd00075">
    <property type="entry name" value="HATPase"/>
    <property type="match status" value="1"/>
</dbReference>
<dbReference type="InterPro" id="IPR003594">
    <property type="entry name" value="HATPase_dom"/>
</dbReference>
<dbReference type="SUPFAM" id="SSF47384">
    <property type="entry name" value="Homodimeric domain of signal transducing histidine kinase"/>
    <property type="match status" value="1"/>
</dbReference>
<dbReference type="AlphaFoldDB" id="A0A562NM07"/>
<dbReference type="OrthoDB" id="9809766at2"/>
<name>A0A562NM07_9RHOB</name>
<dbReference type="Pfam" id="PF02518">
    <property type="entry name" value="HATPase_c"/>
    <property type="match status" value="1"/>
</dbReference>
<keyword evidence="4" id="KW-0597">Phosphoprotein</keyword>
<evidence type="ECO:0000313" key="13">
    <source>
        <dbReference type="EMBL" id="TWI33198.1"/>
    </source>
</evidence>
<dbReference type="InterPro" id="IPR050428">
    <property type="entry name" value="TCS_sensor_his_kinase"/>
</dbReference>
<keyword evidence="9" id="KW-0902">Two-component regulatory system</keyword>
<feature type="domain" description="Histidine kinase" evidence="12">
    <location>
        <begin position="234"/>
        <end position="437"/>
    </location>
</feature>
<evidence type="ECO:0000256" key="6">
    <source>
        <dbReference type="ARBA" id="ARBA00022692"/>
    </source>
</evidence>
<dbReference type="InterPro" id="IPR036890">
    <property type="entry name" value="HATPase_C_sf"/>
</dbReference>
<dbReference type="CDD" id="cd00082">
    <property type="entry name" value="HisKA"/>
    <property type="match status" value="1"/>
</dbReference>
<evidence type="ECO:0000256" key="3">
    <source>
        <dbReference type="ARBA" id="ARBA00012438"/>
    </source>
</evidence>
<comment type="caution">
    <text evidence="13">The sequence shown here is derived from an EMBL/GenBank/DDBJ whole genome shotgun (WGS) entry which is preliminary data.</text>
</comment>
<dbReference type="Gene3D" id="1.10.287.130">
    <property type="match status" value="1"/>
</dbReference>
<protein>
    <recommendedName>
        <fullName evidence="3">histidine kinase</fullName>
        <ecNumber evidence="3">2.7.13.3</ecNumber>
    </recommendedName>
</protein>
<keyword evidence="14" id="KW-1185">Reference proteome</keyword>
<evidence type="ECO:0000259" key="12">
    <source>
        <dbReference type="PROSITE" id="PS50109"/>
    </source>
</evidence>
<proteinExistence type="predicted"/>
<dbReference type="Gene3D" id="3.30.565.10">
    <property type="entry name" value="Histidine kinase-like ATPase, C-terminal domain"/>
    <property type="match status" value="1"/>
</dbReference>
<dbReference type="SMART" id="SM00388">
    <property type="entry name" value="HisKA"/>
    <property type="match status" value="1"/>
</dbReference>
<evidence type="ECO:0000256" key="2">
    <source>
        <dbReference type="ARBA" id="ARBA00004141"/>
    </source>
</evidence>
<dbReference type="GO" id="GO:0005886">
    <property type="term" value="C:plasma membrane"/>
    <property type="evidence" value="ECO:0007669"/>
    <property type="project" value="TreeGrafter"/>
</dbReference>
<evidence type="ECO:0000256" key="7">
    <source>
        <dbReference type="ARBA" id="ARBA00022777"/>
    </source>
</evidence>
<dbReference type="InterPro" id="IPR036097">
    <property type="entry name" value="HisK_dim/P_sf"/>
</dbReference>
<dbReference type="PANTHER" id="PTHR45436">
    <property type="entry name" value="SENSOR HISTIDINE KINASE YKOH"/>
    <property type="match status" value="1"/>
</dbReference>
<feature type="transmembrane region" description="Helical" evidence="11">
    <location>
        <begin position="12"/>
        <end position="35"/>
    </location>
</feature>
<dbReference type="InterPro" id="IPR005467">
    <property type="entry name" value="His_kinase_dom"/>
</dbReference>